<proteinExistence type="predicted"/>
<keyword evidence="1" id="KW-0812">Transmembrane</keyword>
<dbReference type="EMBL" id="QRUY01000048">
    <property type="protein sequence ID" value="RGS03061.1"/>
    <property type="molecule type" value="Genomic_DNA"/>
</dbReference>
<feature type="transmembrane region" description="Helical" evidence="1">
    <location>
        <begin position="6"/>
        <end position="27"/>
    </location>
</feature>
<accession>A0A412H1Z8</accession>
<evidence type="ECO:0000313" key="2">
    <source>
        <dbReference type="EMBL" id="RGS03061.1"/>
    </source>
</evidence>
<dbReference type="RefSeq" id="WP_118432252.1">
    <property type="nucleotide sequence ID" value="NZ_JAQCWP010000072.1"/>
</dbReference>
<evidence type="ECO:0000313" key="3">
    <source>
        <dbReference type="Proteomes" id="UP000285750"/>
    </source>
</evidence>
<evidence type="ECO:0000256" key="1">
    <source>
        <dbReference type="SAM" id="Phobius"/>
    </source>
</evidence>
<protein>
    <submittedName>
        <fullName evidence="2">Uncharacterized protein</fullName>
    </submittedName>
</protein>
<reference evidence="2 3" key="1">
    <citation type="submission" date="2018-08" db="EMBL/GenBank/DDBJ databases">
        <title>A genome reference for cultivated species of the human gut microbiota.</title>
        <authorList>
            <person name="Zou Y."/>
            <person name="Xue W."/>
            <person name="Luo G."/>
        </authorList>
    </citation>
    <scope>NUCLEOTIDE SEQUENCE [LARGE SCALE GENOMIC DNA]</scope>
    <source>
        <strain evidence="2 3">AF24-16AC</strain>
    </source>
</reference>
<keyword evidence="1" id="KW-0472">Membrane</keyword>
<dbReference type="AlphaFoldDB" id="A0A412H1Z8"/>
<gene>
    <name evidence="2" type="ORF">DWY14_15255</name>
</gene>
<name>A0A412H1Z8_9BACT</name>
<sequence length="197" mass="22622">MDINSALFGTLLGSVVTIIVQSIINYFSEKKKYERELNKMVFTKKIEAIEKAMSWYQEALDCYAMLRSSCNELKAQYSDFSYNKLCYAGSICQKLFSESSNRLNPVYLYYSFEKINIKYDSAGSIDYINFALAEISRLNQTALLLRNQGCKDDCSEIIDMKNKALDLLAKMVFSIDTQISIILEIQTVLRADLSQYK</sequence>
<organism evidence="2 3">
    <name type="scientific">Phocaeicola plebeius</name>
    <dbReference type="NCBI Taxonomy" id="310297"/>
    <lineage>
        <taxon>Bacteria</taxon>
        <taxon>Pseudomonadati</taxon>
        <taxon>Bacteroidota</taxon>
        <taxon>Bacteroidia</taxon>
        <taxon>Bacteroidales</taxon>
        <taxon>Bacteroidaceae</taxon>
        <taxon>Phocaeicola</taxon>
    </lineage>
</organism>
<comment type="caution">
    <text evidence="2">The sequence shown here is derived from an EMBL/GenBank/DDBJ whole genome shotgun (WGS) entry which is preliminary data.</text>
</comment>
<dbReference type="Proteomes" id="UP000285750">
    <property type="component" value="Unassembled WGS sequence"/>
</dbReference>
<keyword evidence="1" id="KW-1133">Transmembrane helix</keyword>